<evidence type="ECO:0000313" key="2">
    <source>
        <dbReference type="EMBL" id="KAB1221956.1"/>
    </source>
</evidence>
<keyword evidence="1" id="KW-0812">Transmembrane</keyword>
<evidence type="ECO:0000313" key="3">
    <source>
        <dbReference type="Proteomes" id="UP000516437"/>
    </source>
</evidence>
<feature type="transmembrane region" description="Helical" evidence="1">
    <location>
        <begin position="34"/>
        <end position="53"/>
    </location>
</feature>
<organism evidence="2 3">
    <name type="scientific">Morella rubra</name>
    <name type="common">Chinese bayberry</name>
    <dbReference type="NCBI Taxonomy" id="262757"/>
    <lineage>
        <taxon>Eukaryota</taxon>
        <taxon>Viridiplantae</taxon>
        <taxon>Streptophyta</taxon>
        <taxon>Embryophyta</taxon>
        <taxon>Tracheophyta</taxon>
        <taxon>Spermatophyta</taxon>
        <taxon>Magnoliopsida</taxon>
        <taxon>eudicotyledons</taxon>
        <taxon>Gunneridae</taxon>
        <taxon>Pentapetalae</taxon>
        <taxon>rosids</taxon>
        <taxon>fabids</taxon>
        <taxon>Fagales</taxon>
        <taxon>Myricaceae</taxon>
        <taxon>Morella</taxon>
    </lineage>
</organism>
<gene>
    <name evidence="2" type="ORF">CJ030_MR2G006992</name>
</gene>
<sequence>MEKKKAVGEDISSAQAVLLGALAPGVNGPTWNTLKAAFVLLGLCLALMLGLAFTARDSSLILHVAFLVLITVSLFLLLSWKLNGVALLFVLSYRETRQIVGTKATFVYPVKNKDNLDLLFRSPNFNMSPTPATIFGEYFR</sequence>
<dbReference type="AlphaFoldDB" id="A0A6A1WCC5"/>
<reference evidence="2 3" key="1">
    <citation type="journal article" date="2019" name="Plant Biotechnol. J.">
        <title>The red bayberry genome and genetic basis of sex determination.</title>
        <authorList>
            <person name="Jia H.M."/>
            <person name="Jia H.J."/>
            <person name="Cai Q.L."/>
            <person name="Wang Y."/>
            <person name="Zhao H.B."/>
            <person name="Yang W.F."/>
            <person name="Wang G.Y."/>
            <person name="Li Y.H."/>
            <person name="Zhan D.L."/>
            <person name="Shen Y.T."/>
            <person name="Niu Q.F."/>
            <person name="Chang L."/>
            <person name="Qiu J."/>
            <person name="Zhao L."/>
            <person name="Xie H.B."/>
            <person name="Fu W.Y."/>
            <person name="Jin J."/>
            <person name="Li X.W."/>
            <person name="Jiao Y."/>
            <person name="Zhou C.C."/>
            <person name="Tu T."/>
            <person name="Chai C.Y."/>
            <person name="Gao J.L."/>
            <person name="Fan L.J."/>
            <person name="van de Weg E."/>
            <person name="Wang J.Y."/>
            <person name="Gao Z.S."/>
        </authorList>
    </citation>
    <scope>NUCLEOTIDE SEQUENCE [LARGE SCALE GENOMIC DNA]</scope>
    <source>
        <tissue evidence="2">Leaves</tissue>
    </source>
</reference>
<protein>
    <submittedName>
        <fullName evidence="2">Uncharacterized protein</fullName>
    </submittedName>
</protein>
<dbReference type="Proteomes" id="UP000516437">
    <property type="component" value="Chromosome 2"/>
</dbReference>
<comment type="caution">
    <text evidence="2">The sequence shown here is derived from an EMBL/GenBank/DDBJ whole genome shotgun (WGS) entry which is preliminary data.</text>
</comment>
<keyword evidence="3" id="KW-1185">Reference proteome</keyword>
<accession>A0A6A1WCC5</accession>
<keyword evidence="1" id="KW-1133">Transmembrane helix</keyword>
<dbReference type="OrthoDB" id="1928656at2759"/>
<proteinExistence type="predicted"/>
<evidence type="ECO:0000256" key="1">
    <source>
        <dbReference type="SAM" id="Phobius"/>
    </source>
</evidence>
<dbReference type="EMBL" id="RXIC02000020">
    <property type="protein sequence ID" value="KAB1221956.1"/>
    <property type="molecule type" value="Genomic_DNA"/>
</dbReference>
<name>A0A6A1WCC5_9ROSI</name>
<keyword evidence="1" id="KW-0472">Membrane</keyword>
<feature type="transmembrane region" description="Helical" evidence="1">
    <location>
        <begin position="60"/>
        <end position="80"/>
    </location>
</feature>